<dbReference type="EMBL" id="BKCJ010147531">
    <property type="protein sequence ID" value="GEY04149.1"/>
    <property type="molecule type" value="Genomic_DNA"/>
</dbReference>
<sequence>MCTEVIDFVDMVPLPPHDQRHLWLHYQVEGYTEEIDLAERLRMVYTGDDSQELRGARRSMTWRQFILDLGLHTAEEMAEDGFGAYWLESERVIPDKRDLRDYWVEISSGRDFLRGAPSYTYIKDPVRRPCHRHVEGRKSDARLSGGHYIRCLAHHFSLVSDDGLRGLSVVTREIQLINMGPERHPDAVASAPEASEDALAVDEGAQADLALVQAPQPPPLPPNVGKTMPQRLGRLKEEISKTDSKFSTTGHEYVTEPSTLSKSKAELRRESVYKSVEAK</sequence>
<proteinExistence type="predicted"/>
<feature type="compositionally biased region" description="Basic and acidic residues" evidence="1">
    <location>
        <begin position="263"/>
        <end position="279"/>
    </location>
</feature>
<accession>A0A699HF68</accession>
<evidence type="ECO:0000256" key="1">
    <source>
        <dbReference type="SAM" id="MobiDB-lite"/>
    </source>
</evidence>
<gene>
    <name evidence="2" type="ORF">Tci_376123</name>
</gene>
<reference evidence="2" key="1">
    <citation type="journal article" date="2019" name="Sci. Rep.">
        <title>Draft genome of Tanacetum cinerariifolium, the natural source of mosquito coil.</title>
        <authorList>
            <person name="Yamashiro T."/>
            <person name="Shiraishi A."/>
            <person name="Satake H."/>
            <person name="Nakayama K."/>
        </authorList>
    </citation>
    <scope>NUCLEOTIDE SEQUENCE</scope>
</reference>
<evidence type="ECO:0000313" key="2">
    <source>
        <dbReference type="EMBL" id="GEY04149.1"/>
    </source>
</evidence>
<feature type="region of interest" description="Disordered" evidence="1">
    <location>
        <begin position="236"/>
        <end position="279"/>
    </location>
</feature>
<organism evidence="2">
    <name type="scientific">Tanacetum cinerariifolium</name>
    <name type="common">Dalmatian daisy</name>
    <name type="synonym">Chrysanthemum cinerariifolium</name>
    <dbReference type="NCBI Taxonomy" id="118510"/>
    <lineage>
        <taxon>Eukaryota</taxon>
        <taxon>Viridiplantae</taxon>
        <taxon>Streptophyta</taxon>
        <taxon>Embryophyta</taxon>
        <taxon>Tracheophyta</taxon>
        <taxon>Spermatophyta</taxon>
        <taxon>Magnoliopsida</taxon>
        <taxon>eudicotyledons</taxon>
        <taxon>Gunneridae</taxon>
        <taxon>Pentapetalae</taxon>
        <taxon>asterids</taxon>
        <taxon>campanulids</taxon>
        <taxon>Asterales</taxon>
        <taxon>Asteraceae</taxon>
        <taxon>Asteroideae</taxon>
        <taxon>Anthemideae</taxon>
        <taxon>Anthemidinae</taxon>
        <taxon>Tanacetum</taxon>
    </lineage>
</organism>
<name>A0A699HF68_TANCI</name>
<feature type="compositionally biased region" description="Polar residues" evidence="1">
    <location>
        <begin position="245"/>
        <end position="262"/>
    </location>
</feature>
<comment type="caution">
    <text evidence="2">The sequence shown here is derived from an EMBL/GenBank/DDBJ whole genome shotgun (WGS) entry which is preliminary data.</text>
</comment>
<protein>
    <submittedName>
        <fullName evidence="2">Uncharacterized protein</fullName>
    </submittedName>
</protein>
<dbReference type="AlphaFoldDB" id="A0A699HF68"/>